<accession>A0ABV2GA98</accession>
<sequence length="39" mass="4500">MFHYKDEAIAEAVILAKATSPSKIEIFDESQKVVDKRKY</sequence>
<protein>
    <submittedName>
        <fullName evidence="1">Uncharacterized protein</fullName>
    </submittedName>
</protein>
<dbReference type="EMBL" id="JBEPLW010000004">
    <property type="protein sequence ID" value="MET3575198.1"/>
    <property type="molecule type" value="Genomic_DNA"/>
</dbReference>
<dbReference type="Proteomes" id="UP001549099">
    <property type="component" value="Unassembled WGS sequence"/>
</dbReference>
<reference evidence="1 2" key="1">
    <citation type="submission" date="2024-06" db="EMBL/GenBank/DDBJ databases">
        <title>Genomic Encyclopedia of Type Strains, Phase IV (KMG-IV): sequencing the most valuable type-strain genomes for metagenomic binning, comparative biology and taxonomic classification.</title>
        <authorList>
            <person name="Goeker M."/>
        </authorList>
    </citation>
    <scope>NUCLEOTIDE SEQUENCE [LARGE SCALE GENOMIC DNA]</scope>
    <source>
        <strain evidence="1 2">DSM 26128</strain>
    </source>
</reference>
<keyword evidence="2" id="KW-1185">Reference proteome</keyword>
<name>A0ABV2GA98_9BACL</name>
<proteinExistence type="predicted"/>
<evidence type="ECO:0000313" key="1">
    <source>
        <dbReference type="EMBL" id="MET3575198.1"/>
    </source>
</evidence>
<evidence type="ECO:0000313" key="2">
    <source>
        <dbReference type="Proteomes" id="UP001549099"/>
    </source>
</evidence>
<comment type="caution">
    <text evidence="1">The sequence shown here is derived from an EMBL/GenBank/DDBJ whole genome shotgun (WGS) entry which is preliminary data.</text>
</comment>
<organism evidence="1 2">
    <name type="scientific">Bhargavaea ullalensis</name>
    <dbReference type="NCBI Taxonomy" id="1265685"/>
    <lineage>
        <taxon>Bacteria</taxon>
        <taxon>Bacillati</taxon>
        <taxon>Bacillota</taxon>
        <taxon>Bacilli</taxon>
        <taxon>Bacillales</taxon>
        <taxon>Caryophanaceae</taxon>
        <taxon>Bhargavaea</taxon>
    </lineage>
</organism>
<gene>
    <name evidence="1" type="ORF">ABID49_001082</name>
</gene>